<dbReference type="AlphaFoldDB" id="A0A8J5U4S4"/>
<comment type="caution">
    <text evidence="4">The sequence shown here is derived from an EMBL/GenBank/DDBJ whole genome shotgun (WGS) entry which is preliminary data.</text>
</comment>
<dbReference type="Proteomes" id="UP000694050">
    <property type="component" value="Unassembled WGS sequence"/>
</dbReference>
<evidence type="ECO:0000259" key="3">
    <source>
        <dbReference type="PROSITE" id="PS50048"/>
    </source>
</evidence>
<proteinExistence type="predicted"/>
<name>A0A8J5U4S4_FUSOX</name>
<reference evidence="4" key="1">
    <citation type="submission" date="2021-04" db="EMBL/GenBank/DDBJ databases">
        <title>First draft genome resource for Brassicaceae pathogens Fusarium oxysporum f. sp. raphani and Fusarium oxysporum f. sp. rapae.</title>
        <authorList>
            <person name="Asai S."/>
        </authorList>
    </citation>
    <scope>NUCLEOTIDE SEQUENCE</scope>
    <source>
        <strain evidence="4">Tf1208</strain>
    </source>
</reference>
<dbReference type="PROSITE" id="PS00463">
    <property type="entry name" value="ZN2_CY6_FUNGAL_1"/>
    <property type="match status" value="1"/>
</dbReference>
<feature type="region of interest" description="Disordered" evidence="2">
    <location>
        <begin position="451"/>
        <end position="485"/>
    </location>
</feature>
<feature type="compositionally biased region" description="Polar residues" evidence="2">
    <location>
        <begin position="461"/>
        <end position="485"/>
    </location>
</feature>
<evidence type="ECO:0000256" key="1">
    <source>
        <dbReference type="ARBA" id="ARBA00023242"/>
    </source>
</evidence>
<dbReference type="CDD" id="cd00067">
    <property type="entry name" value="GAL4"/>
    <property type="match status" value="1"/>
</dbReference>
<sequence>MLEECPAKLIADNYNHCTAHCTLSMAIAITSQDCSKLYSFGAGNSWESTSSELPMIGVMSYHYPPLSPADNEMGMPPQGFMPSYTLPSQQLSSMTMIDPHAPSLGQDHGLDMKGSYSAPNNASLLASEAEEQQQNGNLGEKKRNKLGYHRTSVACGHCRRRKIRCITSPNDIQGRCINCIRLKKDCSFFPVDQASIDDSRSKQTSKSSTGPKGSSATSSPATPISNPVEQPKKTKPPFVPSSKRPGPITVPKTTEAEGVKGFPPQTKASGTSPTSTTPPEAGNQHPTSWIITAPEQSPTSSSNLSTPWHTYATGSPMSAQFSPFTSVNHSPSGWPPVNSEPVPQGDMDMAWGQFAPPTRSMSYGGEPLSSNHPSQYSLMTPGRQFERRPSALSDAYTTSMSGMVPGFDGSSMNTAVPFPPNAVPATNYAAWNQTQAYPGYTYVKNQETYGDDWSHERRGQDQQLQGNSGRQVLNNATMNAYQTQR</sequence>
<organism evidence="4 5">
    <name type="scientific">Fusarium oxysporum f. sp. rapae</name>
    <dbReference type="NCBI Taxonomy" id="485398"/>
    <lineage>
        <taxon>Eukaryota</taxon>
        <taxon>Fungi</taxon>
        <taxon>Dikarya</taxon>
        <taxon>Ascomycota</taxon>
        <taxon>Pezizomycotina</taxon>
        <taxon>Sordariomycetes</taxon>
        <taxon>Hypocreomycetidae</taxon>
        <taxon>Hypocreales</taxon>
        <taxon>Nectriaceae</taxon>
        <taxon>Fusarium</taxon>
        <taxon>Fusarium oxysporum species complex</taxon>
    </lineage>
</organism>
<dbReference type="InterPro" id="IPR050797">
    <property type="entry name" value="Carb_Metab_Trans_Reg"/>
</dbReference>
<dbReference type="EMBL" id="JAELUQ010000001">
    <property type="protein sequence ID" value="KAG7421623.1"/>
    <property type="molecule type" value="Genomic_DNA"/>
</dbReference>
<dbReference type="GO" id="GO:0001080">
    <property type="term" value="P:nitrogen catabolite activation of transcription from RNA polymerase II promoter"/>
    <property type="evidence" value="ECO:0007669"/>
    <property type="project" value="TreeGrafter"/>
</dbReference>
<dbReference type="PANTHER" id="PTHR31668:SF4">
    <property type="entry name" value="TRANSCRIPTIONAL ACTIVATOR PROTEIN DAL81"/>
    <property type="match status" value="1"/>
</dbReference>
<dbReference type="PANTHER" id="PTHR31668">
    <property type="entry name" value="GLUCOSE TRANSPORT TRANSCRIPTION REGULATOR RGT1-RELATED-RELATED"/>
    <property type="match status" value="1"/>
</dbReference>
<feature type="compositionally biased region" description="Low complexity" evidence="2">
    <location>
        <begin position="269"/>
        <end position="279"/>
    </location>
</feature>
<accession>A0A8J5U4S4</accession>
<feature type="region of interest" description="Disordered" evidence="2">
    <location>
        <begin position="196"/>
        <end position="287"/>
    </location>
</feature>
<dbReference type="GO" id="GO:0005634">
    <property type="term" value="C:nucleus"/>
    <property type="evidence" value="ECO:0007669"/>
    <property type="project" value="TreeGrafter"/>
</dbReference>
<evidence type="ECO:0000256" key="2">
    <source>
        <dbReference type="SAM" id="MobiDB-lite"/>
    </source>
</evidence>
<dbReference type="Pfam" id="PF00172">
    <property type="entry name" value="Zn_clus"/>
    <property type="match status" value="1"/>
</dbReference>
<keyword evidence="1" id="KW-0539">Nucleus</keyword>
<dbReference type="GO" id="GO:0008270">
    <property type="term" value="F:zinc ion binding"/>
    <property type="evidence" value="ECO:0007669"/>
    <property type="project" value="InterPro"/>
</dbReference>
<gene>
    <name evidence="4" type="ORF">Forpe1208_v001013</name>
</gene>
<evidence type="ECO:0000313" key="4">
    <source>
        <dbReference type="EMBL" id="KAG7421623.1"/>
    </source>
</evidence>
<protein>
    <recommendedName>
        <fullName evidence="3">Zn(2)-C6 fungal-type domain-containing protein</fullName>
    </recommendedName>
</protein>
<dbReference type="InterPro" id="IPR001138">
    <property type="entry name" value="Zn2Cys6_DnaBD"/>
</dbReference>
<feature type="domain" description="Zn(2)-C6 fungal-type" evidence="3">
    <location>
        <begin position="154"/>
        <end position="188"/>
    </location>
</feature>
<feature type="compositionally biased region" description="Low complexity" evidence="2">
    <location>
        <begin position="204"/>
        <end position="222"/>
    </location>
</feature>
<dbReference type="GO" id="GO:0000981">
    <property type="term" value="F:DNA-binding transcription factor activity, RNA polymerase II-specific"/>
    <property type="evidence" value="ECO:0007669"/>
    <property type="project" value="InterPro"/>
</dbReference>
<dbReference type="SMART" id="SM00066">
    <property type="entry name" value="GAL4"/>
    <property type="match status" value="1"/>
</dbReference>
<evidence type="ECO:0000313" key="5">
    <source>
        <dbReference type="Proteomes" id="UP000694050"/>
    </source>
</evidence>
<dbReference type="PROSITE" id="PS50048">
    <property type="entry name" value="ZN2_CY6_FUNGAL_2"/>
    <property type="match status" value="1"/>
</dbReference>